<comment type="subcellular location">
    <subcellularLocation>
        <location evidence="1">Cytoplasm</location>
    </subcellularLocation>
</comment>
<dbReference type="SUPFAM" id="SSF46689">
    <property type="entry name" value="Homeodomain-like"/>
    <property type="match status" value="2"/>
</dbReference>
<protein>
    <recommendedName>
        <fullName evidence="2">Stage 0 sporulation protein A homolog</fullName>
    </recommendedName>
</protein>
<accession>A0A1M5VTV9</accession>
<keyword evidence="7" id="KW-0238">DNA-binding</keyword>
<keyword evidence="8" id="KW-0804">Transcription</keyword>
<evidence type="ECO:0000256" key="9">
    <source>
        <dbReference type="ARBA" id="ARBA00024867"/>
    </source>
</evidence>
<evidence type="ECO:0000313" key="13">
    <source>
        <dbReference type="EMBL" id="SHH78719.1"/>
    </source>
</evidence>
<dbReference type="GO" id="GO:0005737">
    <property type="term" value="C:cytoplasm"/>
    <property type="evidence" value="ECO:0007669"/>
    <property type="project" value="UniProtKB-SubCell"/>
</dbReference>
<evidence type="ECO:0000259" key="11">
    <source>
        <dbReference type="PROSITE" id="PS01124"/>
    </source>
</evidence>
<dbReference type="InterPro" id="IPR051552">
    <property type="entry name" value="HptR"/>
</dbReference>
<dbReference type="InterPro" id="IPR009057">
    <property type="entry name" value="Homeodomain-like_sf"/>
</dbReference>
<proteinExistence type="predicted"/>
<dbReference type="GO" id="GO:0000160">
    <property type="term" value="P:phosphorelay signal transduction system"/>
    <property type="evidence" value="ECO:0007669"/>
    <property type="project" value="UniProtKB-KW"/>
</dbReference>
<dbReference type="PROSITE" id="PS01124">
    <property type="entry name" value="HTH_ARAC_FAMILY_2"/>
    <property type="match status" value="1"/>
</dbReference>
<evidence type="ECO:0000313" key="14">
    <source>
        <dbReference type="Proteomes" id="UP000184447"/>
    </source>
</evidence>
<evidence type="ECO:0000256" key="2">
    <source>
        <dbReference type="ARBA" id="ARBA00018672"/>
    </source>
</evidence>
<dbReference type="InterPro" id="IPR001789">
    <property type="entry name" value="Sig_transdc_resp-reg_receiver"/>
</dbReference>
<dbReference type="InterPro" id="IPR020449">
    <property type="entry name" value="Tscrpt_reg_AraC-type_HTH"/>
</dbReference>
<dbReference type="Proteomes" id="UP000184447">
    <property type="component" value="Unassembled WGS sequence"/>
</dbReference>
<gene>
    <name evidence="13" type="ORF">SAMN02745207_02490</name>
</gene>
<dbReference type="Pfam" id="PF00072">
    <property type="entry name" value="Response_reg"/>
    <property type="match status" value="1"/>
</dbReference>
<reference evidence="13 14" key="1">
    <citation type="submission" date="2016-11" db="EMBL/GenBank/DDBJ databases">
        <authorList>
            <person name="Jaros S."/>
            <person name="Januszkiewicz K."/>
            <person name="Wedrychowicz H."/>
        </authorList>
    </citation>
    <scope>NUCLEOTIDE SEQUENCE [LARGE SCALE GENOMIC DNA]</scope>
    <source>
        <strain evidence="13 14">DSM 8605</strain>
    </source>
</reference>
<dbReference type="InterPro" id="IPR041522">
    <property type="entry name" value="CdaR_GGDEF"/>
</dbReference>
<dbReference type="PRINTS" id="PR00032">
    <property type="entry name" value="HTHARAC"/>
</dbReference>
<comment type="function">
    <text evidence="9">May play the central regulatory role in sporulation. It may be an element of the effector pathway responsible for the activation of sporulation genes in response to nutritional stress. Spo0A may act in concert with spo0H (a sigma factor) to control the expression of some genes that are critical to the sporulation process.</text>
</comment>
<dbReference type="SMART" id="SM00342">
    <property type="entry name" value="HTH_ARAC"/>
    <property type="match status" value="1"/>
</dbReference>
<evidence type="ECO:0000256" key="8">
    <source>
        <dbReference type="ARBA" id="ARBA00023163"/>
    </source>
</evidence>
<dbReference type="CDD" id="cd17536">
    <property type="entry name" value="REC_YesN-like"/>
    <property type="match status" value="1"/>
</dbReference>
<dbReference type="InterPro" id="IPR018060">
    <property type="entry name" value="HTH_AraC"/>
</dbReference>
<evidence type="ECO:0000256" key="10">
    <source>
        <dbReference type="PROSITE-ProRule" id="PRU00169"/>
    </source>
</evidence>
<dbReference type="GO" id="GO:0003700">
    <property type="term" value="F:DNA-binding transcription factor activity"/>
    <property type="evidence" value="ECO:0007669"/>
    <property type="project" value="InterPro"/>
</dbReference>
<dbReference type="InterPro" id="IPR011006">
    <property type="entry name" value="CheY-like_superfamily"/>
</dbReference>
<dbReference type="OrthoDB" id="384217at2"/>
<evidence type="ECO:0000256" key="3">
    <source>
        <dbReference type="ARBA" id="ARBA00022490"/>
    </source>
</evidence>
<keyword evidence="3" id="KW-0963">Cytoplasm</keyword>
<keyword evidence="5" id="KW-0902">Two-component regulatory system</keyword>
<keyword evidence="14" id="KW-1185">Reference proteome</keyword>
<dbReference type="GO" id="GO:0043565">
    <property type="term" value="F:sequence-specific DNA binding"/>
    <property type="evidence" value="ECO:0007669"/>
    <property type="project" value="InterPro"/>
</dbReference>
<dbReference type="STRING" id="1121316.SAMN02745207_02490"/>
<dbReference type="PANTHER" id="PTHR42713">
    <property type="entry name" value="HISTIDINE KINASE-RELATED"/>
    <property type="match status" value="1"/>
</dbReference>
<dbReference type="AlphaFoldDB" id="A0A1M5VTV9"/>
<evidence type="ECO:0000256" key="4">
    <source>
        <dbReference type="ARBA" id="ARBA00022553"/>
    </source>
</evidence>
<dbReference type="Gene3D" id="3.40.50.2300">
    <property type="match status" value="1"/>
</dbReference>
<keyword evidence="6" id="KW-0805">Transcription regulation</keyword>
<organism evidence="13 14">
    <name type="scientific">Clostridium grantii DSM 8605</name>
    <dbReference type="NCBI Taxonomy" id="1121316"/>
    <lineage>
        <taxon>Bacteria</taxon>
        <taxon>Bacillati</taxon>
        <taxon>Bacillota</taxon>
        <taxon>Clostridia</taxon>
        <taxon>Eubacteriales</taxon>
        <taxon>Clostridiaceae</taxon>
        <taxon>Clostridium</taxon>
    </lineage>
</organism>
<dbReference type="RefSeq" id="WP_073338751.1">
    <property type="nucleotide sequence ID" value="NZ_FQXM01000013.1"/>
</dbReference>
<sequence length="539" mass="62555">MYTLMLVDDEEIVRKSILKNIQWEEQGFEVIGEAENGKEALDLVERNIPDLLITDIKMPFLDGIGLATELRKKYPTIKIVFLTGHDEFQYAKEAISLDIFEYILKPTSASDLIEILSKIKTKLDKETSEKEDIELLREHYTKSLPVLKENFLNSLIFNNLSKEEIVQRSEYYNIDIMGNGYCISLIDLEKKENTYSSNLSFEQWEHIELTRFAQMSTIEGIIKKYNIGLVLTNNNKIIVITIAKESKKESSLIKTFNCLEEIRIYIEKFSKYKATIGVGTFVTDISSLNLSYNSAMSALNYRILLGDNRIIFIEDIEAKKDEEIVQDDTKVKDLVTAIKFETEKEINNHIESIFDKFINSNVTIKDYEIFFLDIVTSILKTAKESNVDIDTIFGKNSNLFIQLQNLKNVNQIKAWLKDICFKIKDSIVKEREEGYKLLVIKSLDYIDNNYHNKDVSINKVCQYLHISSAYFSYIFKKETNLTFVNYLTNKRMEKAKELLKSTDLKSYEIAEKVGYAESNYFSYSFKKLYGKSPTGYRNG</sequence>
<dbReference type="SUPFAM" id="SSF52172">
    <property type="entry name" value="CheY-like"/>
    <property type="match status" value="1"/>
</dbReference>
<keyword evidence="4 10" id="KW-0597">Phosphoprotein</keyword>
<feature type="domain" description="HTH araC/xylS-type" evidence="11">
    <location>
        <begin position="440"/>
        <end position="539"/>
    </location>
</feature>
<name>A0A1M5VTV9_9CLOT</name>
<dbReference type="PANTHER" id="PTHR42713:SF3">
    <property type="entry name" value="TRANSCRIPTIONAL REGULATORY PROTEIN HPTR"/>
    <property type="match status" value="1"/>
</dbReference>
<evidence type="ECO:0000256" key="5">
    <source>
        <dbReference type="ARBA" id="ARBA00023012"/>
    </source>
</evidence>
<evidence type="ECO:0000256" key="7">
    <source>
        <dbReference type="ARBA" id="ARBA00023125"/>
    </source>
</evidence>
<dbReference type="PROSITE" id="PS50110">
    <property type="entry name" value="RESPONSE_REGULATORY"/>
    <property type="match status" value="1"/>
</dbReference>
<evidence type="ECO:0000256" key="6">
    <source>
        <dbReference type="ARBA" id="ARBA00023015"/>
    </source>
</evidence>
<dbReference type="Pfam" id="PF17853">
    <property type="entry name" value="GGDEF_2"/>
    <property type="match status" value="1"/>
</dbReference>
<dbReference type="EMBL" id="FQXM01000013">
    <property type="protein sequence ID" value="SHH78719.1"/>
    <property type="molecule type" value="Genomic_DNA"/>
</dbReference>
<dbReference type="SMART" id="SM00448">
    <property type="entry name" value="REC"/>
    <property type="match status" value="1"/>
</dbReference>
<dbReference type="Pfam" id="PF12833">
    <property type="entry name" value="HTH_18"/>
    <property type="match status" value="1"/>
</dbReference>
<feature type="domain" description="Response regulatory" evidence="12">
    <location>
        <begin position="3"/>
        <end position="120"/>
    </location>
</feature>
<dbReference type="Gene3D" id="1.10.10.60">
    <property type="entry name" value="Homeodomain-like"/>
    <property type="match status" value="2"/>
</dbReference>
<evidence type="ECO:0000259" key="12">
    <source>
        <dbReference type="PROSITE" id="PS50110"/>
    </source>
</evidence>
<evidence type="ECO:0000256" key="1">
    <source>
        <dbReference type="ARBA" id="ARBA00004496"/>
    </source>
</evidence>
<feature type="modified residue" description="4-aspartylphosphate" evidence="10">
    <location>
        <position position="55"/>
    </location>
</feature>